<sequence>NPKLKQIKFERAKLARSAQIKANTTKNKTSITNTSTSTNTNARKAIAIINIINFDPSLSEYKSDSLSLTNSDNDYDFQKDNYFQEDDRDRANLYMINNKGISKRGFRNIASSI</sequence>
<dbReference type="EMBL" id="CAJVQC010005437">
    <property type="protein sequence ID" value="CAG8554231.1"/>
    <property type="molecule type" value="Genomic_DNA"/>
</dbReference>
<reference evidence="1" key="1">
    <citation type="submission" date="2021-06" db="EMBL/GenBank/DDBJ databases">
        <authorList>
            <person name="Kallberg Y."/>
            <person name="Tangrot J."/>
            <person name="Rosling A."/>
        </authorList>
    </citation>
    <scope>NUCLEOTIDE SEQUENCE</scope>
    <source>
        <strain evidence="1">MA461A</strain>
    </source>
</reference>
<name>A0ACA9LWJ6_9GLOM</name>
<dbReference type="Proteomes" id="UP000789920">
    <property type="component" value="Unassembled WGS sequence"/>
</dbReference>
<gene>
    <name evidence="1" type="ORF">RPERSI_LOCUS4089</name>
</gene>
<evidence type="ECO:0000313" key="2">
    <source>
        <dbReference type="Proteomes" id="UP000789920"/>
    </source>
</evidence>
<keyword evidence="2" id="KW-1185">Reference proteome</keyword>
<accession>A0ACA9LWJ6</accession>
<protein>
    <submittedName>
        <fullName evidence="1">34440_t:CDS:1</fullName>
    </submittedName>
</protein>
<evidence type="ECO:0000313" key="1">
    <source>
        <dbReference type="EMBL" id="CAG8554231.1"/>
    </source>
</evidence>
<feature type="non-terminal residue" evidence="1">
    <location>
        <position position="1"/>
    </location>
</feature>
<proteinExistence type="predicted"/>
<comment type="caution">
    <text evidence="1">The sequence shown here is derived from an EMBL/GenBank/DDBJ whole genome shotgun (WGS) entry which is preliminary data.</text>
</comment>
<organism evidence="1 2">
    <name type="scientific">Racocetra persica</name>
    <dbReference type="NCBI Taxonomy" id="160502"/>
    <lineage>
        <taxon>Eukaryota</taxon>
        <taxon>Fungi</taxon>
        <taxon>Fungi incertae sedis</taxon>
        <taxon>Mucoromycota</taxon>
        <taxon>Glomeromycotina</taxon>
        <taxon>Glomeromycetes</taxon>
        <taxon>Diversisporales</taxon>
        <taxon>Gigasporaceae</taxon>
        <taxon>Racocetra</taxon>
    </lineage>
</organism>